<comment type="caution">
    <text evidence="1">The sequence shown here is derived from an EMBL/GenBank/DDBJ whole genome shotgun (WGS) entry which is preliminary data.</text>
</comment>
<name>A0AA43FZR1_VIBSP</name>
<proteinExistence type="predicted"/>
<gene>
    <name evidence="1" type="ORF">L8R85_18260</name>
</gene>
<protein>
    <submittedName>
        <fullName evidence="1">Uncharacterized protein</fullName>
    </submittedName>
</protein>
<dbReference type="EMBL" id="JAKMYX010000080">
    <property type="protein sequence ID" value="MDH5922973.1"/>
    <property type="molecule type" value="Genomic_DNA"/>
</dbReference>
<evidence type="ECO:0000313" key="1">
    <source>
        <dbReference type="EMBL" id="MDH5922973.1"/>
    </source>
</evidence>
<accession>A0AA43FZR1</accession>
<reference evidence="1" key="1">
    <citation type="submission" date="2022-01" db="EMBL/GenBank/DDBJ databases">
        <title>Vibrio aestuarianus Clade A and Clade B isolates are associated with Pacific oyster (Crassostrea gigas) disease outbreaks across Ireland.</title>
        <authorList>
            <person name="Coyle N."/>
            <person name="O'Toole C."/>
            <person name="Thomas J.C.L."/>
            <person name="Ryder D."/>
            <person name="Cheslett D."/>
            <person name="Feist S."/>
            <person name="Bean T."/>
            <person name="Joseph A."/>
            <person name="Waina A."/>
            <person name="Feil E."/>
            <person name="Verner-Jeffreys D.W."/>
        </authorList>
    </citation>
    <scope>NUCLEOTIDE SEQUENCE</scope>
    <source>
        <strain evidence="1">S/17/14 A</strain>
    </source>
</reference>
<organism evidence="1 2">
    <name type="scientific">Vibrio splendidus</name>
    <dbReference type="NCBI Taxonomy" id="29497"/>
    <lineage>
        <taxon>Bacteria</taxon>
        <taxon>Pseudomonadati</taxon>
        <taxon>Pseudomonadota</taxon>
        <taxon>Gammaproteobacteria</taxon>
        <taxon>Vibrionales</taxon>
        <taxon>Vibrionaceae</taxon>
        <taxon>Vibrio</taxon>
    </lineage>
</organism>
<sequence>MIWNLPKRTIHYKGGLTMVSREDDPKYQCTSCYKPFFEDEVFIGAFLSKIECPNCQSALRVLTESEPLITK</sequence>
<dbReference type="AlphaFoldDB" id="A0AA43FZR1"/>
<evidence type="ECO:0000313" key="2">
    <source>
        <dbReference type="Proteomes" id="UP001159663"/>
    </source>
</evidence>
<dbReference type="Proteomes" id="UP001159663">
    <property type="component" value="Unassembled WGS sequence"/>
</dbReference>
<dbReference type="RefSeq" id="WP_032499644.1">
    <property type="nucleotide sequence ID" value="NZ_JAKMYX010000080.1"/>
</dbReference>